<dbReference type="Proteomes" id="UP001500729">
    <property type="component" value="Unassembled WGS sequence"/>
</dbReference>
<keyword evidence="1" id="KW-1133">Transmembrane helix</keyword>
<evidence type="ECO:0000313" key="2">
    <source>
        <dbReference type="EMBL" id="GAA0527437.1"/>
    </source>
</evidence>
<name>A0ABN1CWJ2_SACER</name>
<organism evidence="2 3">
    <name type="scientific">Saccharopolyspora erythraea</name>
    <name type="common">Streptomyces erythraeus</name>
    <dbReference type="NCBI Taxonomy" id="1836"/>
    <lineage>
        <taxon>Bacteria</taxon>
        <taxon>Bacillati</taxon>
        <taxon>Actinomycetota</taxon>
        <taxon>Actinomycetes</taxon>
        <taxon>Pseudonocardiales</taxon>
        <taxon>Pseudonocardiaceae</taxon>
        <taxon>Saccharopolyspora</taxon>
    </lineage>
</organism>
<reference evidence="2 3" key="1">
    <citation type="journal article" date="2019" name="Int. J. Syst. Evol. Microbiol.">
        <title>The Global Catalogue of Microorganisms (GCM) 10K type strain sequencing project: providing services to taxonomists for standard genome sequencing and annotation.</title>
        <authorList>
            <consortium name="The Broad Institute Genomics Platform"/>
            <consortium name="The Broad Institute Genome Sequencing Center for Infectious Disease"/>
            <person name="Wu L."/>
            <person name="Ma J."/>
        </authorList>
    </citation>
    <scope>NUCLEOTIDE SEQUENCE [LARGE SCALE GENOMIC DNA]</scope>
    <source>
        <strain evidence="2 3">JCM 10303</strain>
    </source>
</reference>
<gene>
    <name evidence="2" type="ORF">GCM10009533_28410</name>
</gene>
<feature type="transmembrane region" description="Helical" evidence="1">
    <location>
        <begin position="68"/>
        <end position="92"/>
    </location>
</feature>
<keyword evidence="3" id="KW-1185">Reference proteome</keyword>
<comment type="caution">
    <text evidence="2">The sequence shown here is derived from an EMBL/GenBank/DDBJ whole genome shotgun (WGS) entry which is preliminary data.</text>
</comment>
<keyword evidence="1" id="KW-0812">Transmembrane</keyword>
<proteinExistence type="predicted"/>
<sequence length="181" mass="19440">MSPYAAPQVPAHELAGVRRPQTVNLAFWVAIVNPLLFTVLTAVVMLMAMQALSGAMPQGDGMDDFRNAIGYTVMIVMGIFIFFYLILTGLWIAFGFKLRAGRNWARITLTVLASIWAVSCLTGLVSGPINLTGSEGFELPGGLMAMSYATNALGLVGCGAFIALVFVKPSNWYFQAASHRG</sequence>
<evidence type="ECO:0008006" key="4">
    <source>
        <dbReference type="Google" id="ProtNLM"/>
    </source>
</evidence>
<dbReference type="EMBL" id="BAAAGS010000016">
    <property type="protein sequence ID" value="GAA0527437.1"/>
    <property type="molecule type" value="Genomic_DNA"/>
</dbReference>
<protein>
    <recommendedName>
        <fullName evidence="4">Integral membrane protein</fullName>
    </recommendedName>
</protein>
<accession>A0ABN1CWJ2</accession>
<keyword evidence="1" id="KW-0472">Membrane</keyword>
<evidence type="ECO:0000313" key="3">
    <source>
        <dbReference type="Proteomes" id="UP001500729"/>
    </source>
</evidence>
<evidence type="ECO:0000256" key="1">
    <source>
        <dbReference type="SAM" id="Phobius"/>
    </source>
</evidence>
<feature type="transmembrane region" description="Helical" evidence="1">
    <location>
        <begin position="25"/>
        <end position="48"/>
    </location>
</feature>
<feature type="transmembrane region" description="Helical" evidence="1">
    <location>
        <begin position="145"/>
        <end position="167"/>
    </location>
</feature>
<feature type="transmembrane region" description="Helical" evidence="1">
    <location>
        <begin position="104"/>
        <end position="125"/>
    </location>
</feature>